<proteinExistence type="predicted"/>
<keyword evidence="3" id="KW-1185">Reference proteome</keyword>
<organism evidence="2 3">
    <name type="scientific">Sandaracinus amylolyticus</name>
    <dbReference type="NCBI Taxonomy" id="927083"/>
    <lineage>
        <taxon>Bacteria</taxon>
        <taxon>Pseudomonadati</taxon>
        <taxon>Myxococcota</taxon>
        <taxon>Polyangia</taxon>
        <taxon>Polyangiales</taxon>
        <taxon>Sandaracinaceae</taxon>
        <taxon>Sandaracinus</taxon>
    </lineage>
</organism>
<evidence type="ECO:0000256" key="1">
    <source>
        <dbReference type="ARBA" id="ARBA00022729"/>
    </source>
</evidence>
<dbReference type="InterPro" id="IPR006969">
    <property type="entry name" value="Stig-like"/>
</dbReference>
<protein>
    <submittedName>
        <fullName evidence="2">DNA polymerase III alpha subunit</fullName>
    </submittedName>
</protein>
<dbReference type="KEGG" id="samy:DB32_005138"/>
<dbReference type="STRING" id="927083.DB32_005138"/>
<dbReference type="EMBL" id="CP011125">
    <property type="protein sequence ID" value="AKF07989.1"/>
    <property type="molecule type" value="Genomic_DNA"/>
</dbReference>
<evidence type="ECO:0000313" key="2">
    <source>
        <dbReference type="EMBL" id="AKF07989.1"/>
    </source>
</evidence>
<dbReference type="InterPro" id="IPR021655">
    <property type="entry name" value="Put_metal-bd"/>
</dbReference>
<gene>
    <name evidence="2" type="ORF">DB32_005138</name>
</gene>
<sequence>MSPGRARALFASILVCTAATLPGCAQPEHAVLIEARSQGDVETLQVTVIDLSGERPPTRTSPRPVRRSAEDIQTGEPVRIAVPLPGPMRALVHVVATGRDATQRFVATRCYDAGGVVRDTVLLVGPIGADLDADGDAFPVDPGATCRDPGEEGRTTSCDFACDASEGADCDDADATIHPGAPELCRDDVDQDCDGRDAECEDRDRDDWRSCSAADAPGTCDCEDGVREINPGATEICRDGVDQDCDGRDGICDQDGDGFEADRETGGSPDCDDTDPEIFPGAVEVCTPRDDPDAVARDEDCNGFVDDAPDCTDDDLDRDGSPACTDVAPGAGCARTDCDCDDCDAGIHPGAIDFCGNGLDEDQNGTDSACPSGDADLDGFASLAAGGADCDDTSASIYPGAPERCGDGIAQSCIADVDCAGGDTDADQYVPPADCGPDDAAQAPGQAEVCNTLDDDCDGTTNEVLGTPVAGLPYGPSGCVLGDARLGPTCAGTGACVTDFLTSVFHCGGCRVACNVPGGDVVADVCIGGVCDCSSQGGALGACTSGTTCCSGAGCRDLQTDVDNCGFCGLACDDASDRCVDGSCSCGTLGRPCDSGATCCGAGCVDTQTDENNCGVCGNVCGVSSSCVAGRCTCDAGFADCDANPATGCEVDTRTDSSHCGACRNVCMRAGASAVCVDSTCQTGSCTAARANCDGVDSNGCEVDTRSDELHCGGCGNECGTNATCSSGGCACDTNFGDCSAATLGCETDLRTSVSNCGGCGIACSANQTCSARSCVCLPSFGDCNASAGCETDLRTTAAHCGRCGNDCGPNATCAGGACMCAPSFGDCSAVAGCETDLRTTAAHCGMCGNNCGPNASCVGSGCVCAPSFGNCTAAAGCETDLRITPTSCGGCGNDCGPNSTCAGSACGCAANFGDCTAAAGCETDLRTNDAHCGMCGNACGPGSDCVGSNCSCTPSFGDCTATAGCETDLRTTDAHCGMCGNDCGPNAGCSGSTCSCDADFDDCTTAAGCETDTSSSLAHCGACNSPCDAMRADSCVDGDCQCGDGPPCNAGQTCTGGACTMM</sequence>
<accession>A0A0F6SG32</accession>
<reference evidence="2 3" key="1">
    <citation type="submission" date="2015-03" db="EMBL/GenBank/DDBJ databases">
        <title>Genome assembly of Sandaracinus amylolyticus DSM 53668.</title>
        <authorList>
            <person name="Sharma G."/>
            <person name="Subramanian S."/>
        </authorList>
    </citation>
    <scope>NUCLEOTIDE SEQUENCE [LARGE SCALE GENOMIC DNA]</scope>
    <source>
        <strain evidence="2 3">DSM 53668</strain>
    </source>
</reference>
<dbReference type="RefSeq" id="WP_053235180.1">
    <property type="nucleotide sequence ID" value="NZ_CP011125.1"/>
</dbReference>
<dbReference type="Pfam" id="PF11617">
    <property type="entry name" value="Cu-binding_MopE"/>
    <property type="match status" value="6"/>
</dbReference>
<dbReference type="Proteomes" id="UP000034883">
    <property type="component" value="Chromosome"/>
</dbReference>
<dbReference type="OrthoDB" id="5522667at2"/>
<name>A0A0F6SG32_9BACT</name>
<keyword evidence="1" id="KW-0732">Signal</keyword>
<evidence type="ECO:0000313" key="3">
    <source>
        <dbReference type="Proteomes" id="UP000034883"/>
    </source>
</evidence>
<dbReference type="Pfam" id="PF04885">
    <property type="entry name" value="Stig1"/>
    <property type="match status" value="1"/>
</dbReference>
<dbReference type="AlphaFoldDB" id="A0A0F6SG32"/>